<keyword evidence="2" id="KW-1185">Reference proteome</keyword>
<gene>
    <name evidence="1" type="ORF">FA09DRAFT_223643</name>
</gene>
<protein>
    <submittedName>
        <fullName evidence="1">Uncharacterized protein</fullName>
    </submittedName>
</protein>
<dbReference type="AlphaFoldDB" id="A0A316ZG42"/>
<accession>A0A316ZG42</accession>
<dbReference type="EMBL" id="KZ819288">
    <property type="protein sequence ID" value="PWN99243.1"/>
    <property type="molecule type" value="Genomic_DNA"/>
</dbReference>
<evidence type="ECO:0000313" key="1">
    <source>
        <dbReference type="EMBL" id="PWN99243.1"/>
    </source>
</evidence>
<dbReference type="GeneID" id="37267106"/>
<evidence type="ECO:0000313" key="2">
    <source>
        <dbReference type="Proteomes" id="UP000245946"/>
    </source>
</evidence>
<organism evidence="1 2">
    <name type="scientific">Tilletiopsis washingtonensis</name>
    <dbReference type="NCBI Taxonomy" id="58919"/>
    <lineage>
        <taxon>Eukaryota</taxon>
        <taxon>Fungi</taxon>
        <taxon>Dikarya</taxon>
        <taxon>Basidiomycota</taxon>
        <taxon>Ustilaginomycotina</taxon>
        <taxon>Exobasidiomycetes</taxon>
        <taxon>Entylomatales</taxon>
        <taxon>Entylomatales incertae sedis</taxon>
        <taxon>Tilletiopsis</taxon>
    </lineage>
</organism>
<sequence length="75" mass="7940">MSLVRPSRRTVVGIVCRDLESTRSGPPDGSPRYCGAVTQRGCNSRFCLAVVSGLACVVCSSHAAGCPRHPRTSHL</sequence>
<dbReference type="Proteomes" id="UP000245946">
    <property type="component" value="Unassembled WGS sequence"/>
</dbReference>
<reference evidence="1 2" key="1">
    <citation type="journal article" date="2018" name="Mol. Biol. Evol.">
        <title>Broad Genomic Sampling Reveals a Smut Pathogenic Ancestry of the Fungal Clade Ustilaginomycotina.</title>
        <authorList>
            <person name="Kijpornyongpan T."/>
            <person name="Mondo S.J."/>
            <person name="Barry K."/>
            <person name="Sandor L."/>
            <person name="Lee J."/>
            <person name="Lipzen A."/>
            <person name="Pangilinan J."/>
            <person name="LaButti K."/>
            <person name="Hainaut M."/>
            <person name="Henrissat B."/>
            <person name="Grigoriev I.V."/>
            <person name="Spatafora J.W."/>
            <person name="Aime M.C."/>
        </authorList>
    </citation>
    <scope>NUCLEOTIDE SEQUENCE [LARGE SCALE GENOMIC DNA]</scope>
    <source>
        <strain evidence="1 2">MCA 4186</strain>
    </source>
</reference>
<proteinExistence type="predicted"/>
<name>A0A316ZG42_9BASI</name>
<dbReference type="RefSeq" id="XP_025599522.1">
    <property type="nucleotide sequence ID" value="XM_025739560.1"/>
</dbReference>